<evidence type="ECO:0000256" key="1">
    <source>
        <dbReference type="SAM" id="Phobius"/>
    </source>
</evidence>
<keyword evidence="1" id="KW-0472">Membrane</keyword>
<proteinExistence type="predicted"/>
<evidence type="ECO:0000313" key="2">
    <source>
        <dbReference type="EMBL" id="KAK7369317.1"/>
    </source>
</evidence>
<dbReference type="Proteomes" id="UP001374584">
    <property type="component" value="Unassembled WGS sequence"/>
</dbReference>
<feature type="transmembrane region" description="Helical" evidence="1">
    <location>
        <begin position="24"/>
        <end position="44"/>
    </location>
</feature>
<sequence>MYYNLSGMGQHTLGPKRSDRHSFVQTWFLASIPILFMHLCLSLVDHKFSMKCISFSALLSDYAESMGHLDDANI</sequence>
<keyword evidence="1" id="KW-0812">Transmembrane</keyword>
<accession>A0AAN9RET7</accession>
<keyword evidence="1" id="KW-1133">Transmembrane helix</keyword>
<dbReference type="EMBL" id="JAYMYR010000004">
    <property type="protein sequence ID" value="KAK7369317.1"/>
    <property type="molecule type" value="Genomic_DNA"/>
</dbReference>
<name>A0AAN9RET7_PHACN</name>
<keyword evidence="3" id="KW-1185">Reference proteome</keyword>
<protein>
    <submittedName>
        <fullName evidence="2">Uncharacterized protein</fullName>
    </submittedName>
</protein>
<reference evidence="2 3" key="1">
    <citation type="submission" date="2024-01" db="EMBL/GenBank/DDBJ databases">
        <title>The genomes of 5 underutilized Papilionoideae crops provide insights into root nodulation and disease resistanc.</title>
        <authorList>
            <person name="Jiang F."/>
        </authorList>
    </citation>
    <scope>NUCLEOTIDE SEQUENCE [LARGE SCALE GENOMIC DNA]</scope>
    <source>
        <strain evidence="2">JINMINGXINNONG_FW02</strain>
        <tissue evidence="2">Leaves</tissue>
    </source>
</reference>
<comment type="caution">
    <text evidence="2">The sequence shown here is derived from an EMBL/GenBank/DDBJ whole genome shotgun (WGS) entry which is preliminary data.</text>
</comment>
<evidence type="ECO:0000313" key="3">
    <source>
        <dbReference type="Proteomes" id="UP001374584"/>
    </source>
</evidence>
<gene>
    <name evidence="2" type="ORF">VNO80_11354</name>
</gene>
<organism evidence="2 3">
    <name type="scientific">Phaseolus coccineus</name>
    <name type="common">Scarlet runner bean</name>
    <name type="synonym">Phaseolus multiflorus</name>
    <dbReference type="NCBI Taxonomy" id="3886"/>
    <lineage>
        <taxon>Eukaryota</taxon>
        <taxon>Viridiplantae</taxon>
        <taxon>Streptophyta</taxon>
        <taxon>Embryophyta</taxon>
        <taxon>Tracheophyta</taxon>
        <taxon>Spermatophyta</taxon>
        <taxon>Magnoliopsida</taxon>
        <taxon>eudicotyledons</taxon>
        <taxon>Gunneridae</taxon>
        <taxon>Pentapetalae</taxon>
        <taxon>rosids</taxon>
        <taxon>fabids</taxon>
        <taxon>Fabales</taxon>
        <taxon>Fabaceae</taxon>
        <taxon>Papilionoideae</taxon>
        <taxon>50 kb inversion clade</taxon>
        <taxon>NPAAA clade</taxon>
        <taxon>indigoferoid/millettioid clade</taxon>
        <taxon>Phaseoleae</taxon>
        <taxon>Phaseolus</taxon>
    </lineage>
</organism>
<dbReference type="AlphaFoldDB" id="A0AAN9RET7"/>